<comment type="similarity">
    <text evidence="2 8">Belongs to the RecO family.</text>
</comment>
<dbReference type="InterPro" id="IPR022572">
    <property type="entry name" value="DNA_rep/recomb_RecO_N"/>
</dbReference>
<dbReference type="GO" id="GO:0006310">
    <property type="term" value="P:DNA recombination"/>
    <property type="evidence" value="ECO:0007669"/>
    <property type="project" value="UniProtKB-UniRule"/>
</dbReference>
<dbReference type="PANTHER" id="PTHR33991:SF1">
    <property type="entry name" value="DNA REPAIR PROTEIN RECO"/>
    <property type="match status" value="1"/>
</dbReference>
<dbReference type="RefSeq" id="WP_015873113.1">
    <property type="nucleotide sequence ID" value="NZ_CADIJH010000002.1"/>
</dbReference>
<evidence type="ECO:0000256" key="5">
    <source>
        <dbReference type="ARBA" id="ARBA00023172"/>
    </source>
</evidence>
<dbReference type="InterPro" id="IPR037278">
    <property type="entry name" value="ARFGAP/RecO"/>
</dbReference>
<keyword evidence="5 8" id="KW-0233">DNA recombination</keyword>
<gene>
    <name evidence="8" type="primary">recO</name>
    <name evidence="11" type="ORF">BJP41_01780</name>
    <name evidence="10" type="ORF">CJJ18_06600</name>
</gene>
<sequence>MHHHWHRSFILHRRSYSETSLILDLLTENEGRISLIAKGALRPRSALKGYLQPFTPLLLRWSGKSAIKTLCGAEPISIAVPLTGIFLYSGLYVNELLSRLLLPNIDYRALFFDYLDCLEALASAQDTSERALRRFELALLTHLGYGVDFLHCVETGEPVVAQMTYRYQHEIGFIRSPEDDSLGFTGHQLQSLAKGAFYDQETLKAAKRFTRIALKPHLGHRPLNSRSLFRKFNL</sequence>
<dbReference type="Gene3D" id="1.20.1440.120">
    <property type="entry name" value="Recombination protein O, C-terminal domain"/>
    <property type="match status" value="1"/>
</dbReference>
<dbReference type="PANTHER" id="PTHR33991">
    <property type="entry name" value="DNA REPAIR PROTEIN RECO"/>
    <property type="match status" value="1"/>
</dbReference>
<evidence type="ECO:0000256" key="7">
    <source>
        <dbReference type="ARBA" id="ARBA00033409"/>
    </source>
</evidence>
<reference evidence="10" key="2">
    <citation type="submission" date="2017-08" db="EMBL/GenBank/DDBJ databases">
        <title>Genome sequence of Candidatus Hamiltonella defensa from Acyrthosiphon pisum strain MI47.</title>
        <authorList>
            <person name="Patel V.A."/>
            <person name="Chevignon G."/>
            <person name="Russell J.A."/>
            <person name="Oliver K.M."/>
        </authorList>
    </citation>
    <scope>NUCLEOTIDE SEQUENCE</scope>
    <source>
        <strain evidence="10">MI47</strain>
    </source>
</reference>
<dbReference type="InterPro" id="IPR012340">
    <property type="entry name" value="NA-bd_OB-fold"/>
</dbReference>
<reference evidence="12" key="3">
    <citation type="submission" date="2017-11" db="EMBL/GenBank/DDBJ databases">
        <title>PacBio sequencing of new strain of the secondary endosymbiont Candidatus Hamiltonella defensa.</title>
        <authorList>
            <person name="Strand M.R."/>
            <person name="Oliver K."/>
        </authorList>
    </citation>
    <scope>NUCLEOTIDE SEQUENCE [LARGE SCALE GENOMIC DNA]</scope>
    <source>
        <strain evidence="12">A2C</strain>
    </source>
</reference>
<dbReference type="GO" id="GO:0006302">
    <property type="term" value="P:double-strand break repair"/>
    <property type="evidence" value="ECO:0007669"/>
    <property type="project" value="TreeGrafter"/>
</dbReference>
<proteinExistence type="inferred from homology"/>
<dbReference type="InterPro" id="IPR003717">
    <property type="entry name" value="RecO"/>
</dbReference>
<dbReference type="EMBL" id="CP022932">
    <property type="protein sequence ID" value="ASV33725.1"/>
    <property type="molecule type" value="Genomic_DNA"/>
</dbReference>
<dbReference type="Pfam" id="PF11967">
    <property type="entry name" value="RecO_N"/>
    <property type="match status" value="1"/>
</dbReference>
<dbReference type="Proteomes" id="UP000230008">
    <property type="component" value="Chromosome"/>
</dbReference>
<name>A0A2D3T6D1_9ENTR</name>
<comment type="function">
    <text evidence="1 8">Involved in DNA repair and RecF pathway recombination.</text>
</comment>
<feature type="domain" description="DNA replication/recombination mediator RecO N-terminal" evidence="9">
    <location>
        <begin position="1"/>
        <end position="77"/>
    </location>
</feature>
<dbReference type="SUPFAM" id="SSF57863">
    <property type="entry name" value="ArfGap/RecO-like zinc finger"/>
    <property type="match status" value="1"/>
</dbReference>
<dbReference type="EMBL" id="CP017606">
    <property type="protein sequence ID" value="ATW29286.1"/>
    <property type="molecule type" value="Genomic_DNA"/>
</dbReference>
<reference evidence="11" key="4">
    <citation type="journal article" date="2018" name="Genome Biol. Evol.">
        <title>Culture-Facilitated Comparative Genomics of the Facultative Symbiont Hamiltonella defensa.</title>
        <authorList>
            <person name="Chevignon G."/>
            <person name="Boyd B.M."/>
            <person name="Brandt J.W."/>
            <person name="Oliver K.M."/>
            <person name="Strand M.R."/>
        </authorList>
    </citation>
    <scope>NUCLEOTIDE SEQUENCE</scope>
    <source>
        <strain evidence="11">A2C</strain>
    </source>
</reference>
<evidence type="ECO:0000256" key="6">
    <source>
        <dbReference type="ARBA" id="ARBA00023204"/>
    </source>
</evidence>
<dbReference type="NCBIfam" id="TIGR00613">
    <property type="entry name" value="reco"/>
    <property type="match status" value="1"/>
</dbReference>
<evidence type="ECO:0000313" key="11">
    <source>
        <dbReference type="EMBL" id="ATW29286.1"/>
    </source>
</evidence>
<dbReference type="GeneID" id="66260416"/>
<dbReference type="AlphaFoldDB" id="A0A2D3T6D1"/>
<evidence type="ECO:0000256" key="1">
    <source>
        <dbReference type="ARBA" id="ARBA00003065"/>
    </source>
</evidence>
<dbReference type="Gene3D" id="2.40.50.140">
    <property type="entry name" value="Nucleic acid-binding proteins"/>
    <property type="match status" value="1"/>
</dbReference>
<protein>
    <recommendedName>
        <fullName evidence="3 8">DNA repair protein RecO</fullName>
    </recommendedName>
    <alternativeName>
        <fullName evidence="7 8">Recombination protein O</fullName>
    </alternativeName>
</protein>
<dbReference type="Proteomes" id="UP000792865">
    <property type="component" value="Chromosome"/>
</dbReference>
<dbReference type="Pfam" id="PF02565">
    <property type="entry name" value="RecO_C"/>
    <property type="match status" value="1"/>
</dbReference>
<evidence type="ECO:0000256" key="3">
    <source>
        <dbReference type="ARBA" id="ARBA00021310"/>
    </source>
</evidence>
<dbReference type="GO" id="GO:0043590">
    <property type="term" value="C:bacterial nucleoid"/>
    <property type="evidence" value="ECO:0007669"/>
    <property type="project" value="TreeGrafter"/>
</dbReference>
<evidence type="ECO:0000256" key="2">
    <source>
        <dbReference type="ARBA" id="ARBA00007452"/>
    </source>
</evidence>
<evidence type="ECO:0000256" key="4">
    <source>
        <dbReference type="ARBA" id="ARBA00022763"/>
    </source>
</evidence>
<dbReference type="OMA" id="YVLHSRA"/>
<keyword evidence="4 8" id="KW-0227">DNA damage</keyword>
<evidence type="ECO:0000313" key="12">
    <source>
        <dbReference type="Proteomes" id="UP000230008"/>
    </source>
</evidence>
<evidence type="ECO:0000313" key="10">
    <source>
        <dbReference type="EMBL" id="ASV33725.1"/>
    </source>
</evidence>
<dbReference type="SMR" id="A0A2D3T6D1"/>
<evidence type="ECO:0000259" key="9">
    <source>
        <dbReference type="Pfam" id="PF11967"/>
    </source>
</evidence>
<organism evidence="11 12">
    <name type="scientific">Candidatus Williamhamiltonella defendens</name>
    <dbReference type="NCBI Taxonomy" id="138072"/>
    <lineage>
        <taxon>Bacteria</taxon>
        <taxon>Pseudomonadati</taxon>
        <taxon>Pseudomonadota</taxon>
        <taxon>Gammaproteobacteria</taxon>
        <taxon>Enterobacterales</taxon>
        <taxon>Enterobacteriaceae</taxon>
        <taxon>aphid secondary symbionts</taxon>
        <taxon>Candidatus Williamhamiltonella</taxon>
    </lineage>
</organism>
<dbReference type="SUPFAM" id="SSF50249">
    <property type="entry name" value="Nucleic acid-binding proteins"/>
    <property type="match status" value="1"/>
</dbReference>
<dbReference type="InterPro" id="IPR042242">
    <property type="entry name" value="RecO_C"/>
</dbReference>
<dbReference type="HAMAP" id="MF_00201">
    <property type="entry name" value="RecO"/>
    <property type="match status" value="1"/>
</dbReference>
<accession>A0A2D3T6D1</accession>
<keyword evidence="6 8" id="KW-0234">DNA repair</keyword>
<evidence type="ECO:0000256" key="8">
    <source>
        <dbReference type="HAMAP-Rule" id="MF_00201"/>
    </source>
</evidence>
<reference evidence="12" key="1">
    <citation type="submission" date="2016-10" db="EMBL/GenBank/DDBJ databases">
        <authorList>
            <person name="Chevignon G."/>
        </authorList>
    </citation>
    <scope>NUCLEOTIDE SEQUENCE [LARGE SCALE GENOMIC DNA]</scope>
    <source>
        <strain evidence="12">A2C</strain>
    </source>
</reference>